<dbReference type="KEGG" id="tvi:Thivi_0104"/>
<accession>I3Y5C1</accession>
<dbReference type="EMBL" id="CP003154">
    <property type="protein sequence ID" value="AFL72189.1"/>
    <property type="molecule type" value="Genomic_DNA"/>
</dbReference>
<dbReference type="STRING" id="765911.Thivi_0104"/>
<dbReference type="eggNOG" id="COG1848">
    <property type="taxonomic scope" value="Bacteria"/>
</dbReference>
<gene>
    <name evidence="1" type="ordered locus">Thivi_0104</name>
</gene>
<evidence type="ECO:0008006" key="3">
    <source>
        <dbReference type="Google" id="ProtNLM"/>
    </source>
</evidence>
<dbReference type="HOGENOM" id="CLU_2526493_0_0_6"/>
<evidence type="ECO:0000313" key="2">
    <source>
        <dbReference type="Proteomes" id="UP000006062"/>
    </source>
</evidence>
<keyword evidence="2" id="KW-1185">Reference proteome</keyword>
<protein>
    <recommendedName>
        <fullName evidence="3">PIN domain-containing protein</fullName>
    </recommendedName>
</protein>
<dbReference type="Proteomes" id="UP000006062">
    <property type="component" value="Chromosome"/>
</dbReference>
<organism evidence="1 2">
    <name type="scientific">Thiocystis violascens (strain ATCC 17096 / DSM 198 / 6111)</name>
    <name type="common">Chromatium violascens</name>
    <dbReference type="NCBI Taxonomy" id="765911"/>
    <lineage>
        <taxon>Bacteria</taxon>
        <taxon>Pseudomonadati</taxon>
        <taxon>Pseudomonadota</taxon>
        <taxon>Gammaproteobacteria</taxon>
        <taxon>Chromatiales</taxon>
        <taxon>Chromatiaceae</taxon>
        <taxon>Thiocystis</taxon>
    </lineage>
</organism>
<sequence>MSADHLVHLPDELPVRAEHHLWSISLVDSAKLLAQDYGLAAMDAIHLAVAIAAQADVFISGERLGKPLFRVREIATQSLWETNA</sequence>
<reference evidence="1 2" key="1">
    <citation type="submission" date="2012-06" db="EMBL/GenBank/DDBJ databases">
        <title>Complete sequence of Thiocystis violascens DSM 198.</title>
        <authorList>
            <consortium name="US DOE Joint Genome Institute"/>
            <person name="Lucas S."/>
            <person name="Han J."/>
            <person name="Lapidus A."/>
            <person name="Cheng J.-F."/>
            <person name="Goodwin L."/>
            <person name="Pitluck S."/>
            <person name="Peters L."/>
            <person name="Ovchinnikova G."/>
            <person name="Teshima H."/>
            <person name="Detter J.C."/>
            <person name="Han C."/>
            <person name="Tapia R."/>
            <person name="Land M."/>
            <person name="Hauser L."/>
            <person name="Kyrpides N."/>
            <person name="Ivanova N."/>
            <person name="Pagani I."/>
            <person name="Vogl K."/>
            <person name="Liu Z."/>
            <person name="Frigaard N.-U."/>
            <person name="Bryant D."/>
            <person name="Woyke T."/>
        </authorList>
    </citation>
    <scope>NUCLEOTIDE SEQUENCE [LARGE SCALE GENOMIC DNA]</scope>
    <source>
        <strain evidence="2">ATCC 17096 / DSM 198 / 6111</strain>
    </source>
</reference>
<evidence type="ECO:0000313" key="1">
    <source>
        <dbReference type="EMBL" id="AFL72189.1"/>
    </source>
</evidence>
<proteinExistence type="predicted"/>
<dbReference type="AlphaFoldDB" id="I3Y5C1"/>
<name>I3Y5C1_THIV6</name>